<dbReference type="EC" id="5.3.1.24" evidence="4 10"/>
<dbReference type="RefSeq" id="WP_182122419.1">
    <property type="nucleotide sequence ID" value="NZ_CP059567.1"/>
</dbReference>
<dbReference type="FunFam" id="3.20.20.70:FF:000075">
    <property type="entry name" value="Tryptophan biosynthesis protein TRP1"/>
    <property type="match status" value="1"/>
</dbReference>
<dbReference type="NCBIfam" id="NF002298">
    <property type="entry name" value="PRK01222.1-4"/>
    <property type="match status" value="1"/>
</dbReference>
<dbReference type="PANTHER" id="PTHR42894:SF1">
    <property type="entry name" value="N-(5'-PHOSPHORIBOSYL)ANTHRANILATE ISOMERASE"/>
    <property type="match status" value="1"/>
</dbReference>
<dbReference type="CDD" id="cd00405">
    <property type="entry name" value="PRAI"/>
    <property type="match status" value="1"/>
</dbReference>
<dbReference type="InterPro" id="IPR013785">
    <property type="entry name" value="Aldolase_TIM"/>
</dbReference>
<dbReference type="Proteomes" id="UP000514752">
    <property type="component" value="Chromosome"/>
</dbReference>
<dbReference type="InterPro" id="IPR011060">
    <property type="entry name" value="RibuloseP-bd_barrel"/>
</dbReference>
<evidence type="ECO:0000256" key="9">
    <source>
        <dbReference type="ARBA" id="ARBA00023235"/>
    </source>
</evidence>
<sequence length="215" mass="23252">MNTRIKICGFTRAEDARAAAELGADAVGLVFYPGSKRHIGIDTAREIAAALPPFVSIVALFVNQDAECIRQVLSQVPVDVLQFHGDETPEFCRQFQRPYLKAVRVRETADIMQAAACYADARAVLLDAHVEGEYGGTGHAFDWSVLPERLAVSWILSGGLHASNVAAALRQTGACTVDVSSGVESAPGVKCPHKMREFIRQVRRFDVEANGLAAD</sequence>
<dbReference type="GO" id="GO:0004640">
    <property type="term" value="F:phosphoribosylanthranilate isomerase activity"/>
    <property type="evidence" value="ECO:0007669"/>
    <property type="project" value="UniProtKB-UniRule"/>
</dbReference>
<dbReference type="NCBIfam" id="NF002299">
    <property type="entry name" value="PRK01222.1-6"/>
    <property type="match status" value="1"/>
</dbReference>
<dbReference type="KEGG" id="nsg:H3L94_01775"/>
<dbReference type="PANTHER" id="PTHR42894">
    <property type="entry name" value="N-(5'-PHOSPHORIBOSYL)ANTHRANILATE ISOMERASE"/>
    <property type="match status" value="1"/>
</dbReference>
<reference evidence="12 13" key="1">
    <citation type="submission" date="2020-07" db="EMBL/GenBank/DDBJ databases">
        <title>Genomic diversity of species in the Neisseriaceae family.</title>
        <authorList>
            <person name="Vincent A.T."/>
            <person name="Bernet E."/>
            <person name="Veyrier F.J."/>
        </authorList>
    </citation>
    <scope>NUCLEOTIDE SEQUENCE [LARGE SCALE GENOMIC DNA]</scope>
    <source>
        <strain evidence="12 13">DSM 22244</strain>
    </source>
</reference>
<dbReference type="InterPro" id="IPR044643">
    <property type="entry name" value="TrpF_fam"/>
</dbReference>
<accession>A0A7D7T5Q2</accession>
<name>A0A7D7T5Q2_9NEIS</name>
<evidence type="ECO:0000256" key="4">
    <source>
        <dbReference type="ARBA" id="ARBA00012572"/>
    </source>
</evidence>
<dbReference type="SUPFAM" id="SSF51366">
    <property type="entry name" value="Ribulose-phoshate binding barrel"/>
    <property type="match status" value="1"/>
</dbReference>
<feature type="domain" description="N-(5'phosphoribosyl) anthranilate isomerase (PRAI)" evidence="11">
    <location>
        <begin position="5"/>
        <end position="200"/>
    </location>
</feature>
<evidence type="ECO:0000313" key="13">
    <source>
        <dbReference type="Proteomes" id="UP000514752"/>
    </source>
</evidence>
<evidence type="ECO:0000256" key="8">
    <source>
        <dbReference type="ARBA" id="ARBA00023141"/>
    </source>
</evidence>
<gene>
    <name evidence="10" type="primary">trpF</name>
    <name evidence="12" type="ORF">H3L94_01775</name>
</gene>
<keyword evidence="9 10" id="KW-0413">Isomerase</keyword>
<comment type="catalytic activity">
    <reaction evidence="1 10">
        <text>N-(5-phospho-beta-D-ribosyl)anthranilate = 1-(2-carboxyphenylamino)-1-deoxy-D-ribulose 5-phosphate</text>
        <dbReference type="Rhea" id="RHEA:21540"/>
        <dbReference type="ChEBI" id="CHEBI:18277"/>
        <dbReference type="ChEBI" id="CHEBI:58613"/>
        <dbReference type="EC" id="5.3.1.24"/>
    </reaction>
</comment>
<evidence type="ECO:0000259" key="11">
    <source>
        <dbReference type="Pfam" id="PF00697"/>
    </source>
</evidence>
<organism evidence="12 13">
    <name type="scientific">Neisseria shayeganii</name>
    <dbReference type="NCBI Taxonomy" id="607712"/>
    <lineage>
        <taxon>Bacteria</taxon>
        <taxon>Pseudomonadati</taxon>
        <taxon>Pseudomonadota</taxon>
        <taxon>Betaproteobacteria</taxon>
        <taxon>Neisseriales</taxon>
        <taxon>Neisseriaceae</taxon>
        <taxon>Neisseria</taxon>
    </lineage>
</organism>
<evidence type="ECO:0000256" key="2">
    <source>
        <dbReference type="ARBA" id="ARBA00004664"/>
    </source>
</evidence>
<proteinExistence type="inferred from homology"/>
<evidence type="ECO:0000256" key="6">
    <source>
        <dbReference type="ARBA" id="ARBA00022605"/>
    </source>
</evidence>
<comment type="pathway">
    <text evidence="2 10">Amino-acid biosynthesis; L-tryptophan biosynthesis; L-tryptophan from chorismate: step 3/5.</text>
</comment>
<dbReference type="UniPathway" id="UPA00035">
    <property type="reaction ID" value="UER00042"/>
</dbReference>
<evidence type="ECO:0000256" key="10">
    <source>
        <dbReference type="HAMAP-Rule" id="MF_00135"/>
    </source>
</evidence>
<evidence type="ECO:0000256" key="5">
    <source>
        <dbReference type="ARBA" id="ARBA00022272"/>
    </source>
</evidence>
<protein>
    <recommendedName>
        <fullName evidence="5 10">N-(5'-phosphoribosyl)anthranilate isomerase</fullName>
        <shortName evidence="10">PRAI</shortName>
        <ecNumber evidence="4 10">5.3.1.24</ecNumber>
    </recommendedName>
</protein>
<evidence type="ECO:0000313" key="12">
    <source>
        <dbReference type="EMBL" id="QMT40813.1"/>
    </source>
</evidence>
<evidence type="ECO:0000256" key="1">
    <source>
        <dbReference type="ARBA" id="ARBA00001164"/>
    </source>
</evidence>
<dbReference type="Pfam" id="PF00697">
    <property type="entry name" value="PRAI"/>
    <property type="match status" value="1"/>
</dbReference>
<dbReference type="EMBL" id="CP059567">
    <property type="protein sequence ID" value="QMT40813.1"/>
    <property type="molecule type" value="Genomic_DNA"/>
</dbReference>
<keyword evidence="7 10" id="KW-0822">Tryptophan biosynthesis</keyword>
<comment type="similarity">
    <text evidence="3 10">Belongs to the TrpF family.</text>
</comment>
<keyword evidence="6 10" id="KW-0028">Amino-acid biosynthesis</keyword>
<evidence type="ECO:0000256" key="7">
    <source>
        <dbReference type="ARBA" id="ARBA00022822"/>
    </source>
</evidence>
<dbReference type="HAMAP" id="MF_00135">
    <property type="entry name" value="PRAI"/>
    <property type="match status" value="1"/>
</dbReference>
<dbReference type="InterPro" id="IPR001240">
    <property type="entry name" value="PRAI_dom"/>
</dbReference>
<dbReference type="Gene3D" id="3.20.20.70">
    <property type="entry name" value="Aldolase class I"/>
    <property type="match status" value="1"/>
</dbReference>
<dbReference type="GO" id="GO:0000162">
    <property type="term" value="P:L-tryptophan biosynthetic process"/>
    <property type="evidence" value="ECO:0007669"/>
    <property type="project" value="UniProtKB-UniRule"/>
</dbReference>
<evidence type="ECO:0000256" key="3">
    <source>
        <dbReference type="ARBA" id="ARBA00007571"/>
    </source>
</evidence>
<keyword evidence="8 10" id="KW-0057">Aromatic amino acid biosynthesis</keyword>
<dbReference type="AlphaFoldDB" id="A0A7D7T5Q2"/>